<name>A0A3M7Q3J6_BRAPC</name>
<dbReference type="SUPFAM" id="SSF52540">
    <property type="entry name" value="P-loop containing nucleoside triphosphate hydrolases"/>
    <property type="match status" value="1"/>
</dbReference>
<dbReference type="PANTHER" id="PTHR46532:SF13">
    <property type="entry name" value="CYTOPLASMIC DYNEIN 1 HEAVY CHAIN 1"/>
    <property type="match status" value="1"/>
</dbReference>
<dbReference type="SMART" id="SM00382">
    <property type="entry name" value="AAA"/>
    <property type="match status" value="1"/>
</dbReference>
<dbReference type="GO" id="GO:0051959">
    <property type="term" value="F:dynein light intermediate chain binding"/>
    <property type="evidence" value="ECO:0007669"/>
    <property type="project" value="InterPro"/>
</dbReference>
<dbReference type="InterPro" id="IPR026983">
    <property type="entry name" value="DHC"/>
</dbReference>
<dbReference type="AlphaFoldDB" id="A0A3M7Q3J6"/>
<dbReference type="GO" id="GO:0017111">
    <property type="term" value="F:ribonucleoside triphosphate phosphatase activity"/>
    <property type="evidence" value="ECO:0007669"/>
    <property type="project" value="UniProtKB-EC"/>
</dbReference>
<dbReference type="Gene3D" id="3.40.50.300">
    <property type="entry name" value="P-loop containing nucleotide triphosphate hydrolases"/>
    <property type="match status" value="1"/>
</dbReference>
<proteinExistence type="predicted"/>
<feature type="domain" description="AAA+ ATPase" evidence="1">
    <location>
        <begin position="141"/>
        <end position="291"/>
    </location>
</feature>
<accession>A0A3M7Q3J6</accession>
<dbReference type="PANTHER" id="PTHR46532">
    <property type="entry name" value="MALE FERTILITY FACTOR KL5"/>
    <property type="match status" value="1"/>
</dbReference>
<evidence type="ECO:0000313" key="3">
    <source>
        <dbReference type="Proteomes" id="UP000276133"/>
    </source>
</evidence>
<dbReference type="GO" id="GO:0007018">
    <property type="term" value="P:microtubule-based movement"/>
    <property type="evidence" value="ECO:0007669"/>
    <property type="project" value="InterPro"/>
</dbReference>
<dbReference type="STRING" id="10195.A0A3M7Q3J6"/>
<dbReference type="GO" id="GO:0045505">
    <property type="term" value="F:dynein intermediate chain binding"/>
    <property type="evidence" value="ECO:0007669"/>
    <property type="project" value="InterPro"/>
</dbReference>
<dbReference type="GO" id="GO:0005858">
    <property type="term" value="C:axonemal dynein complex"/>
    <property type="evidence" value="ECO:0007669"/>
    <property type="project" value="TreeGrafter"/>
</dbReference>
<dbReference type="CDD" id="cd00009">
    <property type="entry name" value="AAA"/>
    <property type="match status" value="1"/>
</dbReference>
<dbReference type="Pfam" id="PF12775">
    <property type="entry name" value="AAA_7"/>
    <property type="match status" value="1"/>
</dbReference>
<dbReference type="Gene3D" id="1.10.472.130">
    <property type="match status" value="1"/>
</dbReference>
<dbReference type="OrthoDB" id="5835872at2759"/>
<keyword evidence="3" id="KW-1185">Reference proteome</keyword>
<dbReference type="InterPro" id="IPR041466">
    <property type="entry name" value="Dynein_AAA5_ext"/>
</dbReference>
<reference evidence="2 3" key="1">
    <citation type="journal article" date="2018" name="Sci. Rep.">
        <title>Genomic signatures of local adaptation to the degree of environmental predictability in rotifers.</title>
        <authorList>
            <person name="Franch-Gras L."/>
            <person name="Hahn C."/>
            <person name="Garcia-Roger E.M."/>
            <person name="Carmona M.J."/>
            <person name="Serra M."/>
            <person name="Gomez A."/>
        </authorList>
    </citation>
    <scope>NUCLEOTIDE SEQUENCE [LARGE SCALE GENOMIC DNA]</scope>
    <source>
        <strain evidence="2">HYR1</strain>
    </source>
</reference>
<dbReference type="Pfam" id="PF17852">
    <property type="entry name" value="Dynein_AAA_lid"/>
    <property type="match status" value="1"/>
</dbReference>
<comment type="caution">
    <text evidence="2">The sequence shown here is derived from an EMBL/GenBank/DDBJ whole genome shotgun (WGS) entry which is preliminary data.</text>
</comment>
<evidence type="ECO:0000259" key="1">
    <source>
        <dbReference type="SMART" id="SM00382"/>
    </source>
</evidence>
<sequence length="325" mass="37364">MDFTRLRALGSMFTMLNQSVRNILMYNQEHDFKLSEETIEKYMSKSLILAILWSFAGDCKLKYRIDLGEFVRLSTNIQMPSNDQNPIIDYEVELASGEWVPWLAKFPQIEVETHKVAAPDVVVPTIDTIRHESLLFTWLSEHKPLLLCGPPGSGKTMTLFAALRGLPDLEVVGLNFSSATTPKLMLKTFDHYCEYKRTPNGFVLAQVQLGKWLVIFCDEINLPDEDKYGTQRVISFIRQCIEHGVFYRTSDQSWVKSERIQFVGACNPPNDPGRKPLSHRFLRHVLLVYVDYPGELSLKQIYGTFNREVKTLQKPRIGLMTIILK</sequence>
<organism evidence="2 3">
    <name type="scientific">Brachionus plicatilis</name>
    <name type="common">Marine rotifer</name>
    <name type="synonym">Brachionus muelleri</name>
    <dbReference type="NCBI Taxonomy" id="10195"/>
    <lineage>
        <taxon>Eukaryota</taxon>
        <taxon>Metazoa</taxon>
        <taxon>Spiralia</taxon>
        <taxon>Gnathifera</taxon>
        <taxon>Rotifera</taxon>
        <taxon>Eurotatoria</taxon>
        <taxon>Monogononta</taxon>
        <taxon>Pseudotrocha</taxon>
        <taxon>Ploima</taxon>
        <taxon>Brachionidae</taxon>
        <taxon>Brachionus</taxon>
    </lineage>
</organism>
<dbReference type="Proteomes" id="UP000276133">
    <property type="component" value="Unassembled WGS sequence"/>
</dbReference>
<dbReference type="InterPro" id="IPR027417">
    <property type="entry name" value="P-loop_NTPase"/>
</dbReference>
<evidence type="ECO:0000313" key="2">
    <source>
        <dbReference type="EMBL" id="RNA05977.1"/>
    </source>
</evidence>
<dbReference type="InterPro" id="IPR003593">
    <property type="entry name" value="AAA+_ATPase"/>
</dbReference>
<dbReference type="EC" id="3.6.1.15" evidence="2"/>
<protein>
    <submittedName>
        <fullName evidence="2">Dynein heavy</fullName>
        <ecNumber evidence="2">3.6.1.15</ecNumber>
    </submittedName>
</protein>
<gene>
    <name evidence="2" type="ORF">BpHYR1_046270</name>
</gene>
<keyword evidence="2" id="KW-0378">Hydrolase</keyword>
<dbReference type="EMBL" id="REGN01007546">
    <property type="protein sequence ID" value="RNA05977.1"/>
    <property type="molecule type" value="Genomic_DNA"/>
</dbReference>